<sequence>MSRTMRYGWWLTATLVAGGVALAGIDAVAQAPAAAADATPPAPVGVALAERATFAPQLWVPASVVGHDDARVASEQDGRVISVAPIGDWVERGGALARLDDSLLRLQERRNAADIARIEAQLEYARSQETRLATLVQRASIAGAQLDEARAQRGVLEQQLASARVERDETRLRLRNSTVRAPFAGTVAERFVQPGEYLVPGAPVVRLVDTRTLEVRARAPVNLAGRLVPGQRVTLRHADGEAREAIVAVVPVGDESSRQFELRIALAEARWPVGSALQVGLPSADAREVVAVPRDALILRADETYVMRIAADDTAQRVVVESGDTLGDLVEVRGDIAPGDRLVVRGGERLQAGQRVRVDPPPAALAATH</sequence>
<dbReference type="Pfam" id="PF25989">
    <property type="entry name" value="YknX_C"/>
    <property type="match status" value="1"/>
</dbReference>
<reference evidence="3 4" key="1">
    <citation type="submission" date="2020-08" db="EMBL/GenBank/DDBJ databases">
        <title>Genomic Encyclopedia of Type Strains, Phase IV (KMG-IV): sequencing the most valuable type-strain genomes for metagenomic binning, comparative biology and taxonomic classification.</title>
        <authorList>
            <person name="Goeker M."/>
        </authorList>
    </citation>
    <scope>NUCLEOTIDE SEQUENCE [LARGE SCALE GENOMIC DNA]</scope>
    <source>
        <strain evidence="3 4">DSM 24163</strain>
    </source>
</reference>
<evidence type="ECO:0000313" key="4">
    <source>
        <dbReference type="Proteomes" id="UP000521199"/>
    </source>
</evidence>
<organism evidence="3 4">
    <name type="scientific">Chiayiivirga flava</name>
    <dbReference type="NCBI Taxonomy" id="659595"/>
    <lineage>
        <taxon>Bacteria</taxon>
        <taxon>Pseudomonadati</taxon>
        <taxon>Pseudomonadota</taxon>
        <taxon>Gammaproteobacteria</taxon>
        <taxon>Lysobacterales</taxon>
        <taxon>Lysobacteraceae</taxon>
        <taxon>Chiayiivirga</taxon>
    </lineage>
</organism>
<evidence type="ECO:0000256" key="1">
    <source>
        <dbReference type="ARBA" id="ARBA00009477"/>
    </source>
</evidence>
<dbReference type="Gene3D" id="2.40.50.100">
    <property type="match status" value="1"/>
</dbReference>
<dbReference type="InterPro" id="IPR058637">
    <property type="entry name" value="YknX-like_C"/>
</dbReference>
<dbReference type="AlphaFoldDB" id="A0A7W8G073"/>
<dbReference type="GO" id="GO:1990281">
    <property type="term" value="C:efflux pump complex"/>
    <property type="evidence" value="ECO:0007669"/>
    <property type="project" value="TreeGrafter"/>
</dbReference>
<dbReference type="EMBL" id="JACHHP010000004">
    <property type="protein sequence ID" value="MBB5208881.1"/>
    <property type="molecule type" value="Genomic_DNA"/>
</dbReference>
<proteinExistence type="inferred from homology"/>
<dbReference type="NCBIfam" id="TIGR01730">
    <property type="entry name" value="RND_mfp"/>
    <property type="match status" value="1"/>
</dbReference>
<evidence type="ECO:0000313" key="3">
    <source>
        <dbReference type="EMBL" id="MBB5208881.1"/>
    </source>
</evidence>
<name>A0A7W8G073_9GAMM</name>
<dbReference type="SUPFAM" id="SSF111369">
    <property type="entry name" value="HlyD-like secretion proteins"/>
    <property type="match status" value="1"/>
</dbReference>
<accession>A0A7W8G073</accession>
<dbReference type="RefSeq" id="WP_183961429.1">
    <property type="nucleotide sequence ID" value="NZ_JACHHP010000004.1"/>
</dbReference>
<comment type="similarity">
    <text evidence="1">Belongs to the membrane fusion protein (MFP) (TC 8.A.1) family.</text>
</comment>
<keyword evidence="4" id="KW-1185">Reference proteome</keyword>
<dbReference type="Gene3D" id="2.40.420.20">
    <property type="match status" value="1"/>
</dbReference>
<dbReference type="PANTHER" id="PTHR30469:SF15">
    <property type="entry name" value="HLYD FAMILY OF SECRETION PROTEINS"/>
    <property type="match status" value="1"/>
</dbReference>
<protein>
    <submittedName>
        <fullName evidence="3">RND family efflux transporter MFP subunit</fullName>
    </submittedName>
</protein>
<dbReference type="GO" id="GO:0015562">
    <property type="term" value="F:efflux transmembrane transporter activity"/>
    <property type="evidence" value="ECO:0007669"/>
    <property type="project" value="TreeGrafter"/>
</dbReference>
<comment type="caution">
    <text evidence="3">The sequence shown here is derived from an EMBL/GenBank/DDBJ whole genome shotgun (WGS) entry which is preliminary data.</text>
</comment>
<dbReference type="Proteomes" id="UP000521199">
    <property type="component" value="Unassembled WGS sequence"/>
</dbReference>
<dbReference type="Gene3D" id="2.40.30.170">
    <property type="match status" value="1"/>
</dbReference>
<dbReference type="InterPro" id="IPR006143">
    <property type="entry name" value="RND_pump_MFP"/>
</dbReference>
<evidence type="ECO:0000259" key="2">
    <source>
        <dbReference type="Pfam" id="PF25989"/>
    </source>
</evidence>
<dbReference type="PANTHER" id="PTHR30469">
    <property type="entry name" value="MULTIDRUG RESISTANCE PROTEIN MDTA"/>
    <property type="match status" value="1"/>
</dbReference>
<gene>
    <name evidence="3" type="ORF">HNQ52_002431</name>
</gene>
<dbReference type="Gene3D" id="1.10.287.470">
    <property type="entry name" value="Helix hairpin bin"/>
    <property type="match status" value="1"/>
</dbReference>
<feature type="domain" description="YknX-like C-terminal permuted SH3-like" evidence="2">
    <location>
        <begin position="289"/>
        <end position="358"/>
    </location>
</feature>